<dbReference type="Proteomes" id="UP000185093">
    <property type="component" value="Unassembled WGS sequence"/>
</dbReference>
<feature type="domain" description="Peptidase M24" evidence="1">
    <location>
        <begin position="146"/>
        <end position="349"/>
    </location>
</feature>
<dbReference type="PANTHER" id="PTHR46112">
    <property type="entry name" value="AMINOPEPTIDASE"/>
    <property type="match status" value="1"/>
</dbReference>
<comment type="caution">
    <text evidence="3">The sequence shown here is derived from an EMBL/GenBank/DDBJ whole genome shotgun (WGS) entry which is preliminary data.</text>
</comment>
<dbReference type="Pfam" id="PF01321">
    <property type="entry name" value="Creatinase_N"/>
    <property type="match status" value="1"/>
</dbReference>
<proteinExistence type="predicted"/>
<dbReference type="InterPro" id="IPR036005">
    <property type="entry name" value="Creatinase/aminopeptidase-like"/>
</dbReference>
<dbReference type="Gene3D" id="3.40.350.10">
    <property type="entry name" value="Creatinase/prolidase N-terminal domain"/>
    <property type="match status" value="1"/>
</dbReference>
<evidence type="ECO:0000259" key="2">
    <source>
        <dbReference type="Pfam" id="PF01321"/>
    </source>
</evidence>
<dbReference type="InterPro" id="IPR000994">
    <property type="entry name" value="Pept_M24"/>
</dbReference>
<evidence type="ECO:0000259" key="1">
    <source>
        <dbReference type="Pfam" id="PF00557"/>
    </source>
</evidence>
<dbReference type="EMBL" id="FSQZ01000001">
    <property type="protein sequence ID" value="SIN73473.1"/>
    <property type="molecule type" value="Genomic_DNA"/>
</dbReference>
<dbReference type="PANTHER" id="PTHR46112:SF3">
    <property type="entry name" value="AMINOPEPTIDASE YPDF"/>
    <property type="match status" value="1"/>
</dbReference>
<sequence>MLDRNKVQEISKDLQIKGIDALLLGPGDDLEYLGGLKTGECERFKGLFILSNGKYFYVTPYLYLEEFEAAFGKDTPAYIWEDKDWFYPTLARAMDDFDLNGKQIAVNYGIRAVDAIEIADRHRVKLVNGWHFLDKMRIIKSPSEVEKLERATQISDAAFKELLGFIRPGMTEGEIKKQLIDLFEKHGADGPAFDIIVARRENASKPHYNGSKGVIGERDLVLVDFGCRYESYCSDTTRTVFVGEPTEEEKKLYEIVLQAQEAGEAAVRPGVPAEEVDRAARKVIEDTGYGKYFNTRLGHGIGVAVHEAPYIMEGNKMPLEPGMAFSIEPGIYIPGKIGIRIENIVVVTKDGCKPLSKLPKEITVI</sequence>
<keyword evidence="3" id="KW-0645">Protease</keyword>
<organism evidence="3 4">
    <name type="scientific">Acetomicrobium flavidum</name>
    <dbReference type="NCBI Taxonomy" id="49896"/>
    <lineage>
        <taxon>Bacteria</taxon>
        <taxon>Thermotogati</taxon>
        <taxon>Synergistota</taxon>
        <taxon>Synergistia</taxon>
        <taxon>Synergistales</taxon>
        <taxon>Acetomicrobiaceae</taxon>
        <taxon>Acetomicrobium</taxon>
    </lineage>
</organism>
<dbReference type="Pfam" id="PF00557">
    <property type="entry name" value="Peptidase_M24"/>
    <property type="match status" value="1"/>
</dbReference>
<dbReference type="Gene3D" id="3.90.230.10">
    <property type="entry name" value="Creatinase/methionine aminopeptidase superfamily"/>
    <property type="match status" value="1"/>
</dbReference>
<keyword evidence="3" id="KW-0378">Hydrolase</keyword>
<evidence type="ECO:0000313" key="3">
    <source>
        <dbReference type="EMBL" id="SIN73473.1"/>
    </source>
</evidence>
<keyword evidence="3" id="KW-0031">Aminopeptidase</keyword>
<evidence type="ECO:0000313" key="4">
    <source>
        <dbReference type="Proteomes" id="UP000185093"/>
    </source>
</evidence>
<dbReference type="SUPFAM" id="SSF53092">
    <property type="entry name" value="Creatinase/prolidase N-terminal domain"/>
    <property type="match status" value="1"/>
</dbReference>
<gene>
    <name evidence="3" type="ORF">SAMN05444368_1597</name>
</gene>
<protein>
    <submittedName>
        <fullName evidence="3">Xaa-Pro aminopeptidase</fullName>
    </submittedName>
</protein>
<reference evidence="3 4" key="1">
    <citation type="submission" date="2016-11" db="EMBL/GenBank/DDBJ databases">
        <authorList>
            <person name="Varghese N."/>
            <person name="Submissions S."/>
        </authorList>
    </citation>
    <scope>NUCLEOTIDE SEQUENCE [LARGE SCALE GENOMIC DNA]</scope>
    <source>
        <strain evidence="3 4">DSM 20664</strain>
    </source>
</reference>
<dbReference type="InterPro" id="IPR029149">
    <property type="entry name" value="Creatin/AminoP/Spt16_N"/>
</dbReference>
<dbReference type="GO" id="GO:0004177">
    <property type="term" value="F:aminopeptidase activity"/>
    <property type="evidence" value="ECO:0007669"/>
    <property type="project" value="UniProtKB-KW"/>
</dbReference>
<keyword evidence="4" id="KW-1185">Reference proteome</keyword>
<dbReference type="SUPFAM" id="SSF55920">
    <property type="entry name" value="Creatinase/aminopeptidase"/>
    <property type="match status" value="1"/>
</dbReference>
<dbReference type="InterPro" id="IPR050659">
    <property type="entry name" value="Peptidase_M24B"/>
</dbReference>
<dbReference type="RefSeq" id="WP_074199842.1">
    <property type="nucleotide sequence ID" value="NZ_FSQZ01000001.1"/>
</dbReference>
<accession>A0ABY1JEK3</accession>
<feature type="domain" description="Creatinase N-terminal" evidence="2">
    <location>
        <begin position="8"/>
        <end position="139"/>
    </location>
</feature>
<dbReference type="CDD" id="cd01092">
    <property type="entry name" value="APP-like"/>
    <property type="match status" value="1"/>
</dbReference>
<name>A0ABY1JEK3_9BACT</name>
<dbReference type="InterPro" id="IPR000587">
    <property type="entry name" value="Creatinase_N"/>
</dbReference>